<organism evidence="1 2">
    <name type="scientific">Nocardia jiangxiensis</name>
    <dbReference type="NCBI Taxonomy" id="282685"/>
    <lineage>
        <taxon>Bacteria</taxon>
        <taxon>Bacillati</taxon>
        <taxon>Actinomycetota</taxon>
        <taxon>Actinomycetes</taxon>
        <taxon>Mycobacteriales</taxon>
        <taxon>Nocardiaceae</taxon>
        <taxon>Nocardia</taxon>
    </lineage>
</organism>
<sequence length="124" mass="12732">MKSLLGANTDTALADLASTELPILSVSGPPGPSNNFGSGTTALQIYLHRPVLGVRLTTGEHTDAEGGTTDPLAELFCGTPQPGNTSPLRELTVRWAGQYFSGATDYLTGTTAPTPAGFQILAGT</sequence>
<gene>
    <name evidence="1" type="ORF">ACFYXQ_30420</name>
</gene>
<evidence type="ECO:0000313" key="1">
    <source>
        <dbReference type="EMBL" id="MFF3572103.1"/>
    </source>
</evidence>
<evidence type="ECO:0000313" key="2">
    <source>
        <dbReference type="Proteomes" id="UP001601992"/>
    </source>
</evidence>
<proteinExistence type="predicted"/>
<keyword evidence="2" id="KW-1185">Reference proteome</keyword>
<accession>A0ABW6S760</accession>
<dbReference type="Proteomes" id="UP001601992">
    <property type="component" value="Unassembled WGS sequence"/>
</dbReference>
<comment type="caution">
    <text evidence="1">The sequence shown here is derived from an EMBL/GenBank/DDBJ whole genome shotgun (WGS) entry which is preliminary data.</text>
</comment>
<reference evidence="1 2" key="1">
    <citation type="submission" date="2024-10" db="EMBL/GenBank/DDBJ databases">
        <title>The Natural Products Discovery Center: Release of the First 8490 Sequenced Strains for Exploring Actinobacteria Biosynthetic Diversity.</title>
        <authorList>
            <person name="Kalkreuter E."/>
            <person name="Kautsar S.A."/>
            <person name="Yang D."/>
            <person name="Bader C.D."/>
            <person name="Teijaro C.N."/>
            <person name="Fluegel L."/>
            <person name="Davis C.M."/>
            <person name="Simpson J.R."/>
            <person name="Lauterbach L."/>
            <person name="Steele A.D."/>
            <person name="Gui C."/>
            <person name="Meng S."/>
            <person name="Li G."/>
            <person name="Viehrig K."/>
            <person name="Ye F."/>
            <person name="Su P."/>
            <person name="Kiefer A.F."/>
            <person name="Nichols A."/>
            <person name="Cepeda A.J."/>
            <person name="Yan W."/>
            <person name="Fan B."/>
            <person name="Jiang Y."/>
            <person name="Adhikari A."/>
            <person name="Zheng C.-J."/>
            <person name="Schuster L."/>
            <person name="Cowan T.M."/>
            <person name="Smanski M.J."/>
            <person name="Chevrette M.G."/>
            <person name="De Carvalho L.P.S."/>
            <person name="Shen B."/>
        </authorList>
    </citation>
    <scope>NUCLEOTIDE SEQUENCE [LARGE SCALE GENOMIC DNA]</scope>
    <source>
        <strain evidence="1 2">NPDC002593</strain>
    </source>
</reference>
<protein>
    <submittedName>
        <fullName evidence="1">Uncharacterized protein</fullName>
    </submittedName>
</protein>
<name>A0ABW6S760_9NOCA</name>
<dbReference type="EMBL" id="JBIAQY010000012">
    <property type="protein sequence ID" value="MFF3572103.1"/>
    <property type="molecule type" value="Genomic_DNA"/>
</dbReference>
<dbReference type="RefSeq" id="WP_040824741.1">
    <property type="nucleotide sequence ID" value="NZ_JBIAQY010000012.1"/>
</dbReference>